<evidence type="ECO:0000256" key="1">
    <source>
        <dbReference type="SAM" id="SignalP"/>
    </source>
</evidence>
<protein>
    <submittedName>
        <fullName evidence="2">Uncharacterized protein</fullName>
    </submittedName>
</protein>
<organism evidence="2 3">
    <name type="scientific">Perkinsus olseni</name>
    <name type="common">Perkinsus atlanticus</name>
    <dbReference type="NCBI Taxonomy" id="32597"/>
    <lineage>
        <taxon>Eukaryota</taxon>
        <taxon>Sar</taxon>
        <taxon>Alveolata</taxon>
        <taxon>Perkinsozoa</taxon>
        <taxon>Perkinsea</taxon>
        <taxon>Perkinsida</taxon>
        <taxon>Perkinsidae</taxon>
        <taxon>Perkinsus</taxon>
    </lineage>
</organism>
<sequence length="462" mass="50351">MSPLRIFSLFNLLLLLSSTTVAAVRRYKRVFKEDSVIARAAIEIVDGSVDVGSEARFNLTTGREAIEAGAECVSPWMKLTAIGQTNTEGQRLLPVLKFVPLPGSGVDFDKFSHKLANVTGLASKFTAKIVRGDPDEACLSVGGESKVPYHTFGEGGKACYDHRLRLHNVWRAVGPTNEEVVDAVKQSVADQRIFSMSSKLRSVVGQSLREDLGKEREVMRLCGIQLAHIWTMISEMLQSEVKEGLAPRIMTSYLTFSVDLSRVETVVAEVLVGYVSLCKEANLSYVLSMLGGGFRILSNFVLLTRAISTAAEYLKRQMAEADDDGVEEMQEDGSSTGLLRYDYLQPFLRQTRSLLLEAIGGHCELLEGIMRHHQTPAALLGLTQELVGVRLNATSAHLSTRPLTHDELELWLDASNAMRRGKSFEGFRAAAAPAVEILEESQPTPLDVYLMGNSGGGGGGGA</sequence>
<gene>
    <name evidence="2" type="ORF">FOZ60_002397</name>
</gene>
<dbReference type="AlphaFoldDB" id="A0A7J6NYZ5"/>
<evidence type="ECO:0000313" key="2">
    <source>
        <dbReference type="EMBL" id="KAF4688807.1"/>
    </source>
</evidence>
<name>A0A7J6NYZ5_PEROL</name>
<feature type="chain" id="PRO_5029635526" evidence="1">
    <location>
        <begin position="24"/>
        <end position="462"/>
    </location>
</feature>
<feature type="signal peptide" evidence="1">
    <location>
        <begin position="1"/>
        <end position="23"/>
    </location>
</feature>
<dbReference type="EMBL" id="JABANP010000141">
    <property type="protein sequence ID" value="KAF4688807.1"/>
    <property type="molecule type" value="Genomic_DNA"/>
</dbReference>
<evidence type="ECO:0000313" key="3">
    <source>
        <dbReference type="Proteomes" id="UP000541610"/>
    </source>
</evidence>
<keyword evidence="1" id="KW-0732">Signal</keyword>
<dbReference type="OrthoDB" id="10403388at2759"/>
<comment type="caution">
    <text evidence="2">The sequence shown here is derived from an EMBL/GenBank/DDBJ whole genome shotgun (WGS) entry which is preliminary data.</text>
</comment>
<dbReference type="Proteomes" id="UP000541610">
    <property type="component" value="Unassembled WGS sequence"/>
</dbReference>
<accession>A0A7J6NYZ5</accession>
<proteinExistence type="predicted"/>
<reference evidence="2 3" key="1">
    <citation type="submission" date="2020-04" db="EMBL/GenBank/DDBJ databases">
        <title>Perkinsus olseni comparative genomics.</title>
        <authorList>
            <person name="Bogema D.R."/>
        </authorList>
    </citation>
    <scope>NUCLEOTIDE SEQUENCE [LARGE SCALE GENOMIC DNA]</scope>
    <source>
        <strain evidence="2">00978-12</strain>
    </source>
</reference>